<keyword evidence="9" id="KW-0175">Coiled coil</keyword>
<evidence type="ECO:0000256" key="6">
    <source>
        <dbReference type="ARBA" id="ARBA00022771"/>
    </source>
</evidence>
<evidence type="ECO:0000256" key="9">
    <source>
        <dbReference type="SAM" id="Coils"/>
    </source>
</evidence>
<proteinExistence type="predicted"/>
<evidence type="ECO:0000256" key="7">
    <source>
        <dbReference type="ARBA" id="ARBA00022786"/>
    </source>
</evidence>
<dbReference type="RefSeq" id="XP_003294012.1">
    <property type="nucleotide sequence ID" value="XM_003293964.1"/>
</dbReference>
<gene>
    <name evidence="11" type="ORF">DICPUDRAFT_93146</name>
</gene>
<feature type="domain" description="RING-type" evidence="10">
    <location>
        <begin position="1"/>
        <end position="138"/>
    </location>
</feature>
<dbReference type="KEGG" id="dpp:DICPUDRAFT_93146"/>
<dbReference type="VEuPathDB" id="AmoebaDB:DICPUDRAFT_93146"/>
<dbReference type="AlphaFoldDB" id="F1A2W8"/>
<dbReference type="OMA" id="ENSHKLE"/>
<dbReference type="InterPro" id="IPR045840">
    <property type="entry name" value="Ariadne"/>
</dbReference>
<keyword evidence="6" id="KW-0863">Zinc-finger</keyword>
<protein>
    <recommendedName>
        <fullName evidence="2">RBR-type E3 ubiquitin transferase</fullName>
        <ecNumber evidence="2">2.3.2.31</ecNumber>
    </recommendedName>
</protein>
<accession>F1A2W8</accession>
<dbReference type="GO" id="GO:0061630">
    <property type="term" value="F:ubiquitin protein ligase activity"/>
    <property type="evidence" value="ECO:0007669"/>
    <property type="project" value="UniProtKB-EC"/>
</dbReference>
<keyword evidence="5" id="KW-0677">Repeat</keyword>
<name>F1A2W8_DICPU</name>
<evidence type="ECO:0000313" key="11">
    <source>
        <dbReference type="EMBL" id="EGC29458.1"/>
    </source>
</evidence>
<evidence type="ECO:0000256" key="1">
    <source>
        <dbReference type="ARBA" id="ARBA00001798"/>
    </source>
</evidence>
<dbReference type="GeneID" id="10505331"/>
<dbReference type="InterPro" id="IPR031127">
    <property type="entry name" value="E3_UB_ligase_RBR"/>
</dbReference>
<keyword evidence="12" id="KW-1185">Reference proteome</keyword>
<organism evidence="11 12">
    <name type="scientific">Dictyostelium purpureum</name>
    <name type="common">Slime mold</name>
    <dbReference type="NCBI Taxonomy" id="5786"/>
    <lineage>
        <taxon>Eukaryota</taxon>
        <taxon>Amoebozoa</taxon>
        <taxon>Evosea</taxon>
        <taxon>Eumycetozoa</taxon>
        <taxon>Dictyostelia</taxon>
        <taxon>Dictyosteliales</taxon>
        <taxon>Dictyosteliaceae</taxon>
        <taxon>Dictyostelium</taxon>
    </lineage>
</organism>
<dbReference type="SUPFAM" id="SSF57850">
    <property type="entry name" value="RING/U-box"/>
    <property type="match status" value="1"/>
</dbReference>
<dbReference type="EC" id="2.3.2.31" evidence="2"/>
<evidence type="ECO:0000256" key="2">
    <source>
        <dbReference type="ARBA" id="ARBA00012251"/>
    </source>
</evidence>
<dbReference type="EMBL" id="GL871429">
    <property type="protein sequence ID" value="EGC29458.1"/>
    <property type="molecule type" value="Genomic_DNA"/>
</dbReference>
<dbReference type="STRING" id="5786.F1A2W8"/>
<dbReference type="GO" id="GO:0008270">
    <property type="term" value="F:zinc ion binding"/>
    <property type="evidence" value="ECO:0007669"/>
    <property type="project" value="UniProtKB-KW"/>
</dbReference>
<dbReference type="eggNOG" id="KOG1815">
    <property type="taxonomic scope" value="Eukaryota"/>
</dbReference>
<dbReference type="Pfam" id="PF01485">
    <property type="entry name" value="IBR"/>
    <property type="match status" value="1"/>
</dbReference>
<evidence type="ECO:0000256" key="5">
    <source>
        <dbReference type="ARBA" id="ARBA00022737"/>
    </source>
</evidence>
<keyword evidence="7" id="KW-0833">Ubl conjugation pathway</keyword>
<comment type="catalytic activity">
    <reaction evidence="1">
        <text>[E2 ubiquitin-conjugating enzyme]-S-ubiquitinyl-L-cysteine + [acceptor protein]-L-lysine = [E2 ubiquitin-conjugating enzyme]-L-cysteine + [acceptor protein]-N(6)-ubiquitinyl-L-lysine.</text>
        <dbReference type="EC" id="2.3.2.31"/>
    </reaction>
</comment>
<keyword evidence="8" id="KW-0862">Zinc</keyword>
<dbReference type="PANTHER" id="PTHR11685">
    <property type="entry name" value="RBR FAMILY RING FINGER AND IBR DOMAIN-CONTAINING"/>
    <property type="match status" value="1"/>
</dbReference>
<dbReference type="InParanoid" id="F1A2W8"/>
<dbReference type="Gene3D" id="1.20.120.1750">
    <property type="match status" value="1"/>
</dbReference>
<evidence type="ECO:0000259" key="10">
    <source>
        <dbReference type="PROSITE" id="PS51873"/>
    </source>
</evidence>
<dbReference type="InterPro" id="IPR002867">
    <property type="entry name" value="IBR_dom"/>
</dbReference>
<feature type="coiled-coil region" evidence="9">
    <location>
        <begin position="256"/>
        <end position="283"/>
    </location>
</feature>
<dbReference type="OrthoDB" id="10009520at2759"/>
<dbReference type="Pfam" id="PF19422">
    <property type="entry name" value="Ariadne"/>
    <property type="match status" value="1"/>
</dbReference>
<sequence length="325" mass="38325">MFTTKKFIQHSKQLRYCPTAGCDKAITLSCTDLPTDSCRPDTVQCSCCFKFCFKCYRASHSPATCDQMQLWEQKCQDESETSHWKVANCKQCPKCNVSVEKNGGCMHMVCRQCQYEWCWECSKPWKGHLNFYVCNYTANKDKELIKRFLIFGTSKSSKKNKESSEEEERRLNRIELERYLYHYERFTNHENSHKLEKLIRDEATKKMKELQTSSTTWTEVQFIEKGVEQLLDCRNILKHTYIYSFFSFSDITNQRVLTAKELFEFLQEDLERTTEKLSELMGDVMKKSITLESSHRIEIMNYITLSKTKADGLLNAVLKDSLFEF</sequence>
<evidence type="ECO:0000256" key="8">
    <source>
        <dbReference type="ARBA" id="ARBA00022833"/>
    </source>
</evidence>
<dbReference type="Proteomes" id="UP000001064">
    <property type="component" value="Unassembled WGS sequence"/>
</dbReference>
<evidence type="ECO:0000313" key="12">
    <source>
        <dbReference type="Proteomes" id="UP000001064"/>
    </source>
</evidence>
<keyword evidence="4" id="KW-0479">Metal-binding</keyword>
<dbReference type="PROSITE" id="PS51873">
    <property type="entry name" value="TRIAD"/>
    <property type="match status" value="1"/>
</dbReference>
<keyword evidence="3" id="KW-0808">Transferase</keyword>
<reference evidence="12" key="1">
    <citation type="journal article" date="2011" name="Genome Biol.">
        <title>Comparative genomics of the social amoebae Dictyostelium discoideum and Dictyostelium purpureum.</title>
        <authorList>
            <consortium name="US DOE Joint Genome Institute (JGI-PGF)"/>
            <person name="Sucgang R."/>
            <person name="Kuo A."/>
            <person name="Tian X."/>
            <person name="Salerno W."/>
            <person name="Parikh A."/>
            <person name="Feasley C.L."/>
            <person name="Dalin E."/>
            <person name="Tu H."/>
            <person name="Huang E."/>
            <person name="Barry K."/>
            <person name="Lindquist E."/>
            <person name="Shapiro H."/>
            <person name="Bruce D."/>
            <person name="Schmutz J."/>
            <person name="Salamov A."/>
            <person name="Fey P."/>
            <person name="Gaudet P."/>
            <person name="Anjard C."/>
            <person name="Babu M.M."/>
            <person name="Basu S."/>
            <person name="Bushmanova Y."/>
            <person name="van der Wel H."/>
            <person name="Katoh-Kurasawa M."/>
            <person name="Dinh C."/>
            <person name="Coutinho P.M."/>
            <person name="Saito T."/>
            <person name="Elias M."/>
            <person name="Schaap P."/>
            <person name="Kay R.R."/>
            <person name="Henrissat B."/>
            <person name="Eichinger L."/>
            <person name="Rivero F."/>
            <person name="Putnam N.H."/>
            <person name="West C.M."/>
            <person name="Loomis W.F."/>
            <person name="Chisholm R.L."/>
            <person name="Shaulsky G."/>
            <person name="Strassmann J.E."/>
            <person name="Queller D.C."/>
            <person name="Kuspa A."/>
            <person name="Grigoriev I.V."/>
        </authorList>
    </citation>
    <scope>NUCLEOTIDE SEQUENCE [LARGE SCALE GENOMIC DNA]</scope>
    <source>
        <strain evidence="12">QSDP1</strain>
    </source>
</reference>
<evidence type="ECO:0000256" key="4">
    <source>
        <dbReference type="ARBA" id="ARBA00022723"/>
    </source>
</evidence>
<dbReference type="SMART" id="SM00647">
    <property type="entry name" value="IBR"/>
    <property type="match status" value="2"/>
</dbReference>
<dbReference type="Pfam" id="PF22191">
    <property type="entry name" value="IBR_1"/>
    <property type="match status" value="1"/>
</dbReference>
<dbReference type="InterPro" id="IPR044066">
    <property type="entry name" value="TRIAD_supradom"/>
</dbReference>
<evidence type="ECO:0000256" key="3">
    <source>
        <dbReference type="ARBA" id="ARBA00022679"/>
    </source>
</evidence>
<dbReference type="GO" id="GO:0016567">
    <property type="term" value="P:protein ubiquitination"/>
    <property type="evidence" value="ECO:0007669"/>
    <property type="project" value="InterPro"/>
</dbReference>